<keyword evidence="3 5" id="KW-1133">Transmembrane helix</keyword>
<proteinExistence type="predicted"/>
<evidence type="ECO:0000256" key="2">
    <source>
        <dbReference type="ARBA" id="ARBA00022692"/>
    </source>
</evidence>
<feature type="domain" description="Major facilitator superfamily (MFS) profile" evidence="6">
    <location>
        <begin position="23"/>
        <end position="436"/>
    </location>
</feature>
<reference evidence="7 8" key="1">
    <citation type="submission" date="2019-08" db="EMBL/GenBank/DDBJ databases">
        <title>Paraburkholderia sp. DCY113.</title>
        <authorList>
            <person name="Kang J."/>
        </authorList>
    </citation>
    <scope>NUCLEOTIDE SEQUENCE [LARGE SCALE GENOMIC DNA]</scope>
    <source>
        <strain evidence="7 8">DCY113</strain>
    </source>
</reference>
<evidence type="ECO:0000313" key="8">
    <source>
        <dbReference type="Proteomes" id="UP000325273"/>
    </source>
</evidence>
<dbReference type="AlphaFoldDB" id="A0A5B0G734"/>
<dbReference type="GO" id="GO:0005886">
    <property type="term" value="C:plasma membrane"/>
    <property type="evidence" value="ECO:0007669"/>
    <property type="project" value="TreeGrafter"/>
</dbReference>
<dbReference type="InterPro" id="IPR005828">
    <property type="entry name" value="MFS_sugar_transport-like"/>
</dbReference>
<feature type="transmembrane region" description="Helical" evidence="5">
    <location>
        <begin position="254"/>
        <end position="276"/>
    </location>
</feature>
<dbReference type="Gene3D" id="1.20.1250.20">
    <property type="entry name" value="MFS general substrate transporter like domains"/>
    <property type="match status" value="1"/>
</dbReference>
<dbReference type="Proteomes" id="UP000325273">
    <property type="component" value="Unassembled WGS sequence"/>
</dbReference>
<feature type="transmembrane region" description="Helical" evidence="5">
    <location>
        <begin position="346"/>
        <end position="370"/>
    </location>
</feature>
<keyword evidence="4 5" id="KW-0472">Membrane</keyword>
<dbReference type="PROSITE" id="PS00216">
    <property type="entry name" value="SUGAR_TRANSPORT_1"/>
    <property type="match status" value="1"/>
</dbReference>
<comment type="subcellular location">
    <subcellularLocation>
        <location evidence="1">Membrane</location>
        <topology evidence="1">Multi-pass membrane protein</topology>
    </subcellularLocation>
</comment>
<dbReference type="PANTHER" id="PTHR23508">
    <property type="entry name" value="CARBOXYLIC ACID TRANSPORTER PROTEIN HOMOLOG"/>
    <property type="match status" value="1"/>
</dbReference>
<dbReference type="InterPro" id="IPR020846">
    <property type="entry name" value="MFS_dom"/>
</dbReference>
<dbReference type="SUPFAM" id="SSF103473">
    <property type="entry name" value="MFS general substrate transporter"/>
    <property type="match status" value="1"/>
</dbReference>
<dbReference type="PROSITE" id="PS50850">
    <property type="entry name" value="MFS"/>
    <property type="match status" value="1"/>
</dbReference>
<feature type="transmembrane region" description="Helical" evidence="5">
    <location>
        <begin position="147"/>
        <end position="169"/>
    </location>
</feature>
<feature type="transmembrane region" description="Helical" evidence="5">
    <location>
        <begin position="296"/>
        <end position="315"/>
    </location>
</feature>
<keyword evidence="2 5" id="KW-0812">Transmembrane</keyword>
<dbReference type="InterPro" id="IPR005829">
    <property type="entry name" value="Sugar_transporter_CS"/>
</dbReference>
<evidence type="ECO:0000256" key="4">
    <source>
        <dbReference type="ARBA" id="ARBA00023136"/>
    </source>
</evidence>
<protein>
    <submittedName>
        <fullName evidence="7">MFS transporter</fullName>
    </submittedName>
</protein>
<evidence type="ECO:0000313" key="7">
    <source>
        <dbReference type="EMBL" id="KAA0999353.1"/>
    </source>
</evidence>
<feature type="transmembrane region" description="Helical" evidence="5">
    <location>
        <begin position="322"/>
        <end position="340"/>
    </location>
</feature>
<dbReference type="CDD" id="cd17316">
    <property type="entry name" value="MFS_SV2_like"/>
    <property type="match status" value="1"/>
</dbReference>
<sequence length="460" mass="49443">MASPESIGLRLDALPLSGFHRRMLWLIAAGMFFDSFDITLAGSVLGALVHSGLSNLQLNGYFISATFVGMAIGGTLAGLLGDRFGRRFTYQANLLVFGLASVAAGFASSMPWLIALRLVMGIGLGAEIVVGYSTLIEVIPPQQRGRYSALLALVTNSALFVSSLAGYFLIPLWGWRSMFFVSGAGALLVRVARKSMPESPRWLAGEGRLDEAEQIVRRIEEEIYGKGYRAPEQPHALAETPPTPPLSVLFSREVWTRTLVGSTISVVIGIAIYSFVTWVPTFLLKQGLSLSSSLGYSMVMSLGGPVGAGIGVLCIDRFGRRRCITIASLLGAAMGVSYALSSSPMMAAVMGFLLFCCLYAIVALAVACYIPELFGTRFRLRGNGFCAVLGRIASFCAPGITLLVYQTGGIRYVAFSVAMLLVLQALIVFSFGIETRSRSLEVIEEQPNLLEPAVAQLSRR</sequence>
<evidence type="ECO:0000256" key="3">
    <source>
        <dbReference type="ARBA" id="ARBA00022989"/>
    </source>
</evidence>
<dbReference type="GO" id="GO:0046943">
    <property type="term" value="F:carboxylic acid transmembrane transporter activity"/>
    <property type="evidence" value="ECO:0007669"/>
    <property type="project" value="TreeGrafter"/>
</dbReference>
<evidence type="ECO:0000256" key="5">
    <source>
        <dbReference type="SAM" id="Phobius"/>
    </source>
</evidence>
<feature type="transmembrane region" description="Helical" evidence="5">
    <location>
        <begin position="114"/>
        <end position="135"/>
    </location>
</feature>
<dbReference type="RefSeq" id="WP_149675542.1">
    <property type="nucleotide sequence ID" value="NZ_VTUZ01000049.1"/>
</dbReference>
<keyword evidence="8" id="KW-1185">Reference proteome</keyword>
<dbReference type="InterPro" id="IPR036259">
    <property type="entry name" value="MFS_trans_sf"/>
</dbReference>
<feature type="transmembrane region" description="Helical" evidence="5">
    <location>
        <begin position="382"/>
        <end position="406"/>
    </location>
</feature>
<feature type="transmembrane region" description="Helical" evidence="5">
    <location>
        <begin position="175"/>
        <end position="192"/>
    </location>
</feature>
<accession>A0A5B0G734</accession>
<evidence type="ECO:0000256" key="1">
    <source>
        <dbReference type="ARBA" id="ARBA00004141"/>
    </source>
</evidence>
<name>A0A5B0G734_9BURK</name>
<feature type="transmembrane region" description="Helical" evidence="5">
    <location>
        <begin position="61"/>
        <end position="81"/>
    </location>
</feature>
<dbReference type="EMBL" id="VTUZ01000049">
    <property type="protein sequence ID" value="KAA0999353.1"/>
    <property type="molecule type" value="Genomic_DNA"/>
</dbReference>
<feature type="transmembrane region" description="Helical" evidence="5">
    <location>
        <begin position="24"/>
        <end position="49"/>
    </location>
</feature>
<feature type="transmembrane region" description="Helical" evidence="5">
    <location>
        <begin position="412"/>
        <end position="433"/>
    </location>
</feature>
<evidence type="ECO:0000259" key="6">
    <source>
        <dbReference type="PROSITE" id="PS50850"/>
    </source>
</evidence>
<gene>
    <name evidence="7" type="ORF">FVF58_42055</name>
</gene>
<dbReference type="PANTHER" id="PTHR23508:SF10">
    <property type="entry name" value="CARBOXYLIC ACID TRANSPORTER PROTEIN HOMOLOG"/>
    <property type="match status" value="1"/>
</dbReference>
<feature type="transmembrane region" description="Helical" evidence="5">
    <location>
        <begin position="88"/>
        <end position="108"/>
    </location>
</feature>
<organism evidence="7 8">
    <name type="scientific">Paraburkholderia panacisoli</name>
    <dbReference type="NCBI Taxonomy" id="2603818"/>
    <lineage>
        <taxon>Bacteria</taxon>
        <taxon>Pseudomonadati</taxon>
        <taxon>Pseudomonadota</taxon>
        <taxon>Betaproteobacteria</taxon>
        <taxon>Burkholderiales</taxon>
        <taxon>Burkholderiaceae</taxon>
        <taxon>Paraburkholderia</taxon>
    </lineage>
</organism>
<comment type="caution">
    <text evidence="7">The sequence shown here is derived from an EMBL/GenBank/DDBJ whole genome shotgun (WGS) entry which is preliminary data.</text>
</comment>
<dbReference type="Pfam" id="PF00083">
    <property type="entry name" value="Sugar_tr"/>
    <property type="match status" value="1"/>
</dbReference>